<evidence type="ECO:0000313" key="4">
    <source>
        <dbReference type="WBParaSite" id="HPBE_0001979101-mRNA-1"/>
    </source>
</evidence>
<name>A0A183GCA9_HELPZ</name>
<reference evidence="4" key="2">
    <citation type="submission" date="2019-09" db="UniProtKB">
        <authorList>
            <consortium name="WormBaseParasite"/>
        </authorList>
    </citation>
    <scope>IDENTIFICATION</scope>
</reference>
<organism evidence="3 4">
    <name type="scientific">Heligmosomoides polygyrus</name>
    <name type="common">Parasitic roundworm</name>
    <dbReference type="NCBI Taxonomy" id="6339"/>
    <lineage>
        <taxon>Eukaryota</taxon>
        <taxon>Metazoa</taxon>
        <taxon>Ecdysozoa</taxon>
        <taxon>Nematoda</taxon>
        <taxon>Chromadorea</taxon>
        <taxon>Rhabditida</taxon>
        <taxon>Rhabditina</taxon>
        <taxon>Rhabditomorpha</taxon>
        <taxon>Strongyloidea</taxon>
        <taxon>Heligmosomidae</taxon>
        <taxon>Heligmosomoides</taxon>
    </lineage>
</organism>
<keyword evidence="3" id="KW-1185">Reference proteome</keyword>
<feature type="signal peptide" evidence="1">
    <location>
        <begin position="1"/>
        <end position="19"/>
    </location>
</feature>
<proteinExistence type="predicted"/>
<dbReference type="WBParaSite" id="HPBE_0001979101-mRNA-1">
    <property type="protein sequence ID" value="HPBE_0001979101-mRNA-1"/>
    <property type="gene ID" value="HPBE_0001979101"/>
</dbReference>
<keyword evidence="1" id="KW-0732">Signal</keyword>
<evidence type="ECO:0000313" key="3">
    <source>
        <dbReference type="Proteomes" id="UP000050761"/>
    </source>
</evidence>
<protein>
    <submittedName>
        <fullName evidence="4">UPAR/Ly6 domain-containing protein</fullName>
    </submittedName>
</protein>
<dbReference type="AlphaFoldDB" id="A0A183GCA9"/>
<dbReference type="EMBL" id="UZAH01031617">
    <property type="protein sequence ID" value="VDP16702.1"/>
    <property type="molecule type" value="Genomic_DNA"/>
</dbReference>
<accession>A0A3P8APV6</accession>
<evidence type="ECO:0000313" key="2">
    <source>
        <dbReference type="EMBL" id="VDP16702.1"/>
    </source>
</evidence>
<evidence type="ECO:0000256" key="1">
    <source>
        <dbReference type="SAM" id="SignalP"/>
    </source>
</evidence>
<dbReference type="OrthoDB" id="5774583at2759"/>
<dbReference type="Proteomes" id="UP000050761">
    <property type="component" value="Unassembled WGS sequence"/>
</dbReference>
<sequence length="143" mass="15760">MRAALIASSLLLLFISTSGLECLYYRIRSDETLTEDNVMKRNCSSKATSCLKIISRNELSQLGTATPTDATSTIEGRCAFTEHECAEQAGQCVSEPPVTRFGITIHERRCCSSEDLSNDATTAKFSIKFLCFILFIVLSPFSL</sequence>
<gene>
    <name evidence="2" type="ORF">HPBE_LOCUS19791</name>
</gene>
<reference evidence="2 3" key="1">
    <citation type="submission" date="2018-11" db="EMBL/GenBank/DDBJ databases">
        <authorList>
            <consortium name="Pathogen Informatics"/>
        </authorList>
    </citation>
    <scope>NUCLEOTIDE SEQUENCE [LARGE SCALE GENOMIC DNA]</scope>
</reference>
<accession>A0A183GCA9</accession>
<feature type="chain" id="PRO_5044552032" evidence="1">
    <location>
        <begin position="20"/>
        <end position="143"/>
    </location>
</feature>